<dbReference type="PANTHER" id="PTHR42788:SF20">
    <property type="entry name" value="ABC TRANSPORTER ATP-BINDING PROTEIN"/>
    <property type="match status" value="1"/>
</dbReference>
<dbReference type="InterPro" id="IPR027417">
    <property type="entry name" value="P-loop_NTPase"/>
</dbReference>
<dbReference type="PROSITE" id="PS00211">
    <property type="entry name" value="ABC_TRANSPORTER_1"/>
    <property type="match status" value="1"/>
</dbReference>
<accession>A0A1T4S2V4</accession>
<dbReference type="InterPro" id="IPR003439">
    <property type="entry name" value="ABC_transporter-like_ATP-bd"/>
</dbReference>
<name>A0A1T4S2V4_9HYPH</name>
<keyword evidence="7" id="KW-1185">Reference proteome</keyword>
<dbReference type="GO" id="GO:0016887">
    <property type="term" value="F:ATP hydrolysis activity"/>
    <property type="evidence" value="ECO:0007669"/>
    <property type="project" value="InterPro"/>
</dbReference>
<evidence type="ECO:0000259" key="5">
    <source>
        <dbReference type="PROSITE" id="PS50893"/>
    </source>
</evidence>
<sequence>MLWGVNKEFTSRAGTVAALDNVHLNSPAGSFLSLLGPSGCGKSTILRILADLEEPSAGRALVHNRTPAVARRRHETGIAFQDAALLPWRSVADNIRLPTELAGRRASAGEIADLIKLVGLSGFENARPAQLSGGMRQRAAIARALITEPKTLLLDEPFGALDDMMRQRLNLGLQAIWMERPTTTLLVTHSIEEAVFLSDTVAVMSARPGRIVETLAIDLPRPRRPEMMRTSAFHALCDRFSEILFGQGDTPAEGDM</sequence>
<dbReference type="PANTHER" id="PTHR42788">
    <property type="entry name" value="TAURINE IMPORT ATP-BINDING PROTEIN-RELATED"/>
    <property type="match status" value="1"/>
</dbReference>
<dbReference type="OrthoDB" id="9807242at2"/>
<dbReference type="InterPro" id="IPR003593">
    <property type="entry name" value="AAA+_ATPase"/>
</dbReference>
<organism evidence="6 7">
    <name type="scientific">Consotaella salsifontis</name>
    <dbReference type="NCBI Taxonomy" id="1365950"/>
    <lineage>
        <taxon>Bacteria</taxon>
        <taxon>Pseudomonadati</taxon>
        <taxon>Pseudomonadota</taxon>
        <taxon>Alphaproteobacteria</taxon>
        <taxon>Hyphomicrobiales</taxon>
        <taxon>Aurantimonadaceae</taxon>
        <taxon>Consotaella</taxon>
    </lineage>
</organism>
<evidence type="ECO:0000256" key="3">
    <source>
        <dbReference type="ARBA" id="ARBA00022741"/>
    </source>
</evidence>
<dbReference type="GO" id="GO:0005524">
    <property type="term" value="F:ATP binding"/>
    <property type="evidence" value="ECO:0007669"/>
    <property type="project" value="UniProtKB-KW"/>
</dbReference>
<dbReference type="SMART" id="SM00382">
    <property type="entry name" value="AAA"/>
    <property type="match status" value="1"/>
</dbReference>
<dbReference type="AlphaFoldDB" id="A0A1T4S2V4"/>
<evidence type="ECO:0000313" key="6">
    <source>
        <dbReference type="EMBL" id="SKA22565.1"/>
    </source>
</evidence>
<dbReference type="Proteomes" id="UP000190135">
    <property type="component" value="Unassembled WGS sequence"/>
</dbReference>
<dbReference type="Gene3D" id="3.40.50.300">
    <property type="entry name" value="P-loop containing nucleotide triphosphate hydrolases"/>
    <property type="match status" value="1"/>
</dbReference>
<dbReference type="InterPro" id="IPR017871">
    <property type="entry name" value="ABC_transporter-like_CS"/>
</dbReference>
<protein>
    <submittedName>
        <fullName evidence="6">NitT/TauT family transport system ATP-binding protein</fullName>
    </submittedName>
</protein>
<dbReference type="SUPFAM" id="SSF52540">
    <property type="entry name" value="P-loop containing nucleoside triphosphate hydrolases"/>
    <property type="match status" value="1"/>
</dbReference>
<dbReference type="EMBL" id="FUXL01000008">
    <property type="protein sequence ID" value="SKA22565.1"/>
    <property type="molecule type" value="Genomic_DNA"/>
</dbReference>
<dbReference type="STRING" id="1365950.SAMN05428963_108216"/>
<proteinExistence type="inferred from homology"/>
<feature type="domain" description="ABC transporter" evidence="5">
    <location>
        <begin position="2"/>
        <end position="231"/>
    </location>
</feature>
<evidence type="ECO:0000313" key="7">
    <source>
        <dbReference type="Proteomes" id="UP000190135"/>
    </source>
</evidence>
<evidence type="ECO:0000256" key="2">
    <source>
        <dbReference type="ARBA" id="ARBA00022448"/>
    </source>
</evidence>
<keyword evidence="4 6" id="KW-0067">ATP-binding</keyword>
<keyword evidence="2" id="KW-0813">Transport</keyword>
<dbReference type="InterPro" id="IPR050166">
    <property type="entry name" value="ABC_transporter_ATP-bind"/>
</dbReference>
<keyword evidence="3" id="KW-0547">Nucleotide-binding</keyword>
<dbReference type="Pfam" id="PF00005">
    <property type="entry name" value="ABC_tran"/>
    <property type="match status" value="1"/>
</dbReference>
<evidence type="ECO:0000256" key="4">
    <source>
        <dbReference type="ARBA" id="ARBA00022840"/>
    </source>
</evidence>
<reference evidence="6 7" key="1">
    <citation type="submission" date="2017-02" db="EMBL/GenBank/DDBJ databases">
        <authorList>
            <person name="Peterson S.W."/>
        </authorList>
    </citation>
    <scope>NUCLEOTIDE SEQUENCE [LARGE SCALE GENOMIC DNA]</scope>
    <source>
        <strain evidence="6 7">USBA 369</strain>
    </source>
</reference>
<dbReference type="CDD" id="cd03293">
    <property type="entry name" value="ABC_NrtD_SsuB_transporters"/>
    <property type="match status" value="1"/>
</dbReference>
<evidence type="ECO:0000256" key="1">
    <source>
        <dbReference type="ARBA" id="ARBA00005417"/>
    </source>
</evidence>
<comment type="similarity">
    <text evidence="1">Belongs to the ABC transporter superfamily.</text>
</comment>
<gene>
    <name evidence="6" type="ORF">SAMN05428963_108216</name>
</gene>
<dbReference type="PROSITE" id="PS50893">
    <property type="entry name" value="ABC_TRANSPORTER_2"/>
    <property type="match status" value="1"/>
</dbReference>